<dbReference type="Gene3D" id="3.30.360.10">
    <property type="entry name" value="Dihydrodipicolinate Reductase, domain 2"/>
    <property type="match status" value="1"/>
</dbReference>
<dbReference type="InterPro" id="IPR036291">
    <property type="entry name" value="NAD(P)-bd_dom_sf"/>
</dbReference>
<evidence type="ECO:0000256" key="2">
    <source>
        <dbReference type="ARBA" id="ARBA00023002"/>
    </source>
</evidence>
<feature type="domain" description="Gfo/Idh/MocA-like oxidoreductase N-terminal" evidence="3">
    <location>
        <begin position="2"/>
        <end position="111"/>
    </location>
</feature>
<proteinExistence type="inferred from homology"/>
<dbReference type="PANTHER" id="PTHR42840">
    <property type="entry name" value="NAD(P)-BINDING ROSSMANN-FOLD SUPERFAMILY PROTEIN-RELATED"/>
    <property type="match status" value="1"/>
</dbReference>
<dbReference type="GO" id="GO:0050112">
    <property type="term" value="F:inositol 2-dehydrogenase (NAD+) activity"/>
    <property type="evidence" value="ECO:0007669"/>
    <property type="project" value="UniProtKB-EC"/>
</dbReference>
<evidence type="ECO:0000256" key="1">
    <source>
        <dbReference type="ARBA" id="ARBA00010928"/>
    </source>
</evidence>
<comment type="similarity">
    <text evidence="1">Belongs to the Gfo/Idh/MocA family.</text>
</comment>
<accession>A0A842IAC5</accession>
<dbReference type="GO" id="GO:0006740">
    <property type="term" value="P:NADPH regeneration"/>
    <property type="evidence" value="ECO:0007669"/>
    <property type="project" value="TreeGrafter"/>
</dbReference>
<dbReference type="InterPro" id="IPR000683">
    <property type="entry name" value="Gfo/Idh/MocA-like_OxRdtase_N"/>
</dbReference>
<dbReference type="GO" id="GO:0005737">
    <property type="term" value="C:cytoplasm"/>
    <property type="evidence" value="ECO:0007669"/>
    <property type="project" value="TreeGrafter"/>
</dbReference>
<dbReference type="Pfam" id="PF01408">
    <property type="entry name" value="GFO_IDH_MocA"/>
    <property type="match status" value="1"/>
</dbReference>
<dbReference type="Gene3D" id="3.40.50.720">
    <property type="entry name" value="NAD(P)-binding Rossmann-like Domain"/>
    <property type="match status" value="1"/>
</dbReference>
<evidence type="ECO:0000313" key="5">
    <source>
        <dbReference type="EMBL" id="MBC2836549.1"/>
    </source>
</evidence>
<dbReference type="SUPFAM" id="SSF51735">
    <property type="entry name" value="NAD(P)-binding Rossmann-fold domains"/>
    <property type="match status" value="1"/>
</dbReference>
<dbReference type="Pfam" id="PF02894">
    <property type="entry name" value="GFO_IDH_MocA_C"/>
    <property type="match status" value="1"/>
</dbReference>
<keyword evidence="6" id="KW-1185">Reference proteome</keyword>
<evidence type="ECO:0000259" key="3">
    <source>
        <dbReference type="Pfam" id="PF01408"/>
    </source>
</evidence>
<protein>
    <submittedName>
        <fullName evidence="5">Inositol 2-dehydrogenase</fullName>
        <ecNumber evidence="5">1.1.1.18</ecNumber>
    </submittedName>
</protein>
<dbReference type="NCBIfam" id="TIGR04380">
    <property type="entry name" value="myo_inos_iolG"/>
    <property type="match status" value="1"/>
</dbReference>
<evidence type="ECO:0000313" key="6">
    <source>
        <dbReference type="Proteomes" id="UP000555411"/>
    </source>
</evidence>
<dbReference type="PANTHER" id="PTHR42840:SF3">
    <property type="entry name" value="BINDING ROSSMANN FOLD OXIDOREDUCTASE, PUTATIVE (AFU_ORTHOLOGUE AFUA_2G10240)-RELATED"/>
    <property type="match status" value="1"/>
</dbReference>
<dbReference type="SUPFAM" id="SSF55347">
    <property type="entry name" value="Glyceraldehyde-3-phosphate dehydrogenase-like, C-terminal domain"/>
    <property type="match status" value="1"/>
</dbReference>
<dbReference type="RefSeq" id="WP_185798176.1">
    <property type="nucleotide sequence ID" value="NZ_JACLQD010000004.1"/>
</dbReference>
<name>A0A842IAC5_9RHOB</name>
<comment type="caution">
    <text evidence="5">The sequence shown here is derived from an EMBL/GenBank/DDBJ whole genome shotgun (WGS) entry which is preliminary data.</text>
</comment>
<dbReference type="AlphaFoldDB" id="A0A842IAC5"/>
<keyword evidence="2 5" id="KW-0560">Oxidoreductase</keyword>
<dbReference type="Proteomes" id="UP000555411">
    <property type="component" value="Unassembled WGS sequence"/>
</dbReference>
<gene>
    <name evidence="5" type="primary">iolG</name>
    <name evidence="5" type="ORF">H7F16_13600</name>
</gene>
<feature type="domain" description="Gfo/Idh/MocA-like oxidoreductase C-terminal" evidence="4">
    <location>
        <begin position="137"/>
        <end position="331"/>
    </location>
</feature>
<dbReference type="GO" id="GO:0000166">
    <property type="term" value="F:nucleotide binding"/>
    <property type="evidence" value="ECO:0007669"/>
    <property type="project" value="InterPro"/>
</dbReference>
<dbReference type="InterPro" id="IPR030827">
    <property type="entry name" value="Myo_inos_IolG"/>
</dbReference>
<reference evidence="5 6" key="1">
    <citation type="journal article" date="2017" name="Int. J. Syst. Evol. Microbiol.">
        <title>Gemmobacter straminiformis sp. nov., isolated from an artificial fountain.</title>
        <authorList>
            <person name="Kang J.Y."/>
            <person name="Kim M.J."/>
            <person name="Chun J."/>
            <person name="Son K.P."/>
            <person name="Jahng K.Y."/>
        </authorList>
    </citation>
    <scope>NUCLEOTIDE SEQUENCE [LARGE SCALE GENOMIC DNA]</scope>
    <source>
        <strain evidence="5 6">CAM-8</strain>
    </source>
</reference>
<sequence length="336" mass="36244">MLRIAVLGCGRIGQMHAANVARHPRATLAGVYDLHQPSADRVAGEQGVRAFASAADVFASSDVDAVLIATATPTHADYIELAIAAGKAVLCEKPIDLNLARVEACAAKIKGSALPIQLGFNRRYDPGHSAARNAMLAGEIGELHQVIITSRDPGIPPRAYLEAAGGLFRDMTIHDFDLARFMLGEEPVEVFAIGGALIDPALGAALNEVDSAMFILRTASGKQCHINNSRTAVYGYDQRVELMGSKGMLISDNRKPHEMRRYTATTTETAAPYQFFFLERYNEAFMAEIDGFVDCVEKGATPLASFEDGRRALILAEAAYLSMQQGRMVKVSEVKA</sequence>
<dbReference type="InterPro" id="IPR004104">
    <property type="entry name" value="Gfo/Idh/MocA-like_OxRdtase_C"/>
</dbReference>
<dbReference type="EMBL" id="JACLQD010000004">
    <property type="protein sequence ID" value="MBC2836549.1"/>
    <property type="molecule type" value="Genomic_DNA"/>
</dbReference>
<evidence type="ECO:0000259" key="4">
    <source>
        <dbReference type="Pfam" id="PF02894"/>
    </source>
</evidence>
<dbReference type="EC" id="1.1.1.18" evidence="5"/>
<organism evidence="5 6">
    <name type="scientific">Paragemmobacter straminiformis</name>
    <dbReference type="NCBI Taxonomy" id="2045119"/>
    <lineage>
        <taxon>Bacteria</taxon>
        <taxon>Pseudomonadati</taxon>
        <taxon>Pseudomonadota</taxon>
        <taxon>Alphaproteobacteria</taxon>
        <taxon>Rhodobacterales</taxon>
        <taxon>Paracoccaceae</taxon>
        <taxon>Paragemmobacter</taxon>
    </lineage>
</organism>